<comment type="caution">
    <text evidence="1">The sequence shown here is derived from an EMBL/GenBank/DDBJ whole genome shotgun (WGS) entry which is preliminary data.</text>
</comment>
<dbReference type="EMBL" id="CAJVPI010002711">
    <property type="protein sequence ID" value="CAG8648210.1"/>
    <property type="molecule type" value="Genomic_DNA"/>
</dbReference>
<gene>
    <name evidence="1" type="ORF">PBRASI_LOCUS10137</name>
</gene>
<sequence length="58" mass="6666">KTGAVIDEDEDRLQNSKTLRWSELTDQIEQTWPRFRDVDSIGEEELSEARVAEDGGLM</sequence>
<feature type="non-terminal residue" evidence="1">
    <location>
        <position position="1"/>
    </location>
</feature>
<proteinExistence type="predicted"/>
<dbReference type="AlphaFoldDB" id="A0A9N9DUV8"/>
<reference evidence="1" key="1">
    <citation type="submission" date="2021-06" db="EMBL/GenBank/DDBJ databases">
        <authorList>
            <person name="Kallberg Y."/>
            <person name="Tangrot J."/>
            <person name="Rosling A."/>
        </authorList>
    </citation>
    <scope>NUCLEOTIDE SEQUENCE</scope>
    <source>
        <strain evidence="1">BR232B</strain>
    </source>
</reference>
<name>A0A9N9DUV8_9GLOM</name>
<protein>
    <submittedName>
        <fullName evidence="1">9301_t:CDS:1</fullName>
    </submittedName>
</protein>
<organism evidence="1 2">
    <name type="scientific">Paraglomus brasilianum</name>
    <dbReference type="NCBI Taxonomy" id="144538"/>
    <lineage>
        <taxon>Eukaryota</taxon>
        <taxon>Fungi</taxon>
        <taxon>Fungi incertae sedis</taxon>
        <taxon>Mucoromycota</taxon>
        <taxon>Glomeromycotina</taxon>
        <taxon>Glomeromycetes</taxon>
        <taxon>Paraglomerales</taxon>
        <taxon>Paraglomeraceae</taxon>
        <taxon>Paraglomus</taxon>
    </lineage>
</organism>
<evidence type="ECO:0000313" key="2">
    <source>
        <dbReference type="Proteomes" id="UP000789739"/>
    </source>
</evidence>
<accession>A0A9N9DUV8</accession>
<keyword evidence="2" id="KW-1185">Reference proteome</keyword>
<dbReference type="Proteomes" id="UP000789739">
    <property type="component" value="Unassembled WGS sequence"/>
</dbReference>
<evidence type="ECO:0000313" key="1">
    <source>
        <dbReference type="EMBL" id="CAG8648210.1"/>
    </source>
</evidence>